<dbReference type="InterPro" id="IPR007352">
    <property type="entry name" value="DUF420"/>
</dbReference>
<reference evidence="3" key="1">
    <citation type="submission" date="2015-11" db="EMBL/GenBank/DDBJ databases">
        <authorList>
            <person name="Varghese N."/>
        </authorList>
    </citation>
    <scope>NUCLEOTIDE SEQUENCE [LARGE SCALE GENOMIC DNA]</scope>
</reference>
<dbReference type="STRING" id="1643428.GCA_001442855_01074"/>
<feature type="transmembrane region" description="Helical" evidence="1">
    <location>
        <begin position="76"/>
        <end position="102"/>
    </location>
</feature>
<dbReference type="PANTHER" id="PTHR37692:SF1">
    <property type="entry name" value="DUF420 DOMAIN-CONTAINING PROTEIN"/>
    <property type="match status" value="1"/>
</dbReference>
<dbReference type="PANTHER" id="PTHR37692">
    <property type="entry name" value="HYPOTHETICAL MEMBRANE SPANNING PROTEIN"/>
    <property type="match status" value="1"/>
</dbReference>
<dbReference type="Proteomes" id="UP000320623">
    <property type="component" value="Unassembled WGS sequence"/>
</dbReference>
<evidence type="ECO:0000313" key="2">
    <source>
        <dbReference type="EMBL" id="CUU04857.1"/>
    </source>
</evidence>
<keyword evidence="1" id="KW-1133">Transmembrane helix</keyword>
<dbReference type="Pfam" id="PF04238">
    <property type="entry name" value="DUF420"/>
    <property type="match status" value="1"/>
</dbReference>
<keyword evidence="1" id="KW-0472">Membrane</keyword>
<gene>
    <name evidence="2" type="ORF">JGI1_01098</name>
</gene>
<dbReference type="AlphaFoldDB" id="A0A0S4N157"/>
<organism evidence="2 3">
    <name type="scientific">Candidatus Thermokryptus mobilis</name>
    <dbReference type="NCBI Taxonomy" id="1643428"/>
    <lineage>
        <taxon>Bacteria</taxon>
        <taxon>Pseudomonadati</taxon>
        <taxon>Candidatus Kryptoniota</taxon>
        <taxon>Candidatus Thermokryptus</taxon>
    </lineage>
</organism>
<feature type="transmembrane region" description="Helical" evidence="1">
    <location>
        <begin position="114"/>
        <end position="137"/>
    </location>
</feature>
<keyword evidence="3" id="KW-1185">Reference proteome</keyword>
<accession>A0A0S4N157</accession>
<name>A0A0S4N157_9BACT</name>
<evidence type="ECO:0000256" key="1">
    <source>
        <dbReference type="SAM" id="Phobius"/>
    </source>
</evidence>
<proteinExistence type="predicted"/>
<feature type="transmembrane region" description="Helical" evidence="1">
    <location>
        <begin position="6"/>
        <end position="26"/>
    </location>
</feature>
<protein>
    <submittedName>
        <fullName evidence="2">Putative membrane protein</fullName>
    </submittedName>
</protein>
<feature type="transmembrane region" description="Helical" evidence="1">
    <location>
        <begin position="38"/>
        <end position="56"/>
    </location>
</feature>
<evidence type="ECO:0000313" key="3">
    <source>
        <dbReference type="Proteomes" id="UP000320623"/>
    </source>
</evidence>
<dbReference type="RefSeq" id="WP_235894698.1">
    <property type="nucleotide sequence ID" value="NZ_FAOO01000006.1"/>
</dbReference>
<dbReference type="EMBL" id="FAOO01000006">
    <property type="protein sequence ID" value="CUU04857.1"/>
    <property type="molecule type" value="Genomic_DNA"/>
</dbReference>
<sequence>MIKFLPSLNALFNALSFMFLLLGFVNIKRRNVKAHKKFMLSAFFSSSLFLAGYLTYHYTAGITRFQGIGFWRVVYLTILTSHTLIAVFVLPMAILTLAFALLKKFDKHPKIARYTLPLWLYVSLTGVIIYFMLYHIFK</sequence>
<keyword evidence="1" id="KW-0812">Transmembrane</keyword>